<keyword evidence="5" id="KW-1185">Reference proteome</keyword>
<evidence type="ECO:0000259" key="3">
    <source>
        <dbReference type="Pfam" id="PF13087"/>
    </source>
</evidence>
<dbReference type="InterPro" id="IPR027417">
    <property type="entry name" value="P-loop_NTPase"/>
</dbReference>
<dbReference type="Gene3D" id="3.40.50.300">
    <property type="entry name" value="P-loop containing nucleotide triphosphate hydrolases"/>
    <property type="match status" value="3"/>
</dbReference>
<feature type="coiled-coil region" evidence="1">
    <location>
        <begin position="412"/>
        <end position="439"/>
    </location>
</feature>
<dbReference type="OrthoDB" id="6513042at2759"/>
<gene>
    <name evidence="4" type="ORF">OIU79_022672</name>
</gene>
<keyword evidence="4" id="KW-0347">Helicase</keyword>
<dbReference type="SUPFAM" id="SSF52540">
    <property type="entry name" value="P-loop containing nucleoside triphosphate hydrolases"/>
    <property type="match status" value="1"/>
</dbReference>
<dbReference type="AlphaFoldDB" id="A0A9Q1AD25"/>
<dbReference type="Proteomes" id="UP001151532">
    <property type="component" value="Chromosome 4"/>
</dbReference>
<evidence type="ECO:0000313" key="5">
    <source>
        <dbReference type="Proteomes" id="UP001151532"/>
    </source>
</evidence>
<reference evidence="4" key="1">
    <citation type="submission" date="2022-11" db="EMBL/GenBank/DDBJ databases">
        <authorList>
            <person name="Hyden B.L."/>
            <person name="Feng K."/>
            <person name="Yates T."/>
            <person name="Jawdy S."/>
            <person name="Smart L.B."/>
            <person name="Muchero W."/>
        </authorList>
    </citation>
    <scope>NUCLEOTIDE SEQUENCE</scope>
    <source>
        <tissue evidence="4">Shoot tip</tissue>
    </source>
</reference>
<dbReference type="PANTHER" id="PTHR10887:SF522">
    <property type="entry name" value="P-LOOP CONTAINING NUCLEOSIDE TRIPHOSPHATE HYDROLASES SUPERFAMILY PROTEIN"/>
    <property type="match status" value="1"/>
</dbReference>
<comment type="caution">
    <text evidence="4">The sequence shown here is derived from an EMBL/GenBank/DDBJ whole genome shotgun (WGS) entry which is preliminary data.</text>
</comment>
<name>A0A9Q1AD25_SALPP</name>
<protein>
    <submittedName>
        <fullName evidence="4">DNA2/NAM7 HELICASE FAMILY</fullName>
    </submittedName>
</protein>
<dbReference type="InterPro" id="IPR047187">
    <property type="entry name" value="SF1_C_Upf1"/>
</dbReference>
<keyword evidence="4" id="KW-0547">Nucleotide-binding</keyword>
<feature type="domain" description="DNA2/NAM7 helicase helicase" evidence="2">
    <location>
        <begin position="228"/>
        <end position="548"/>
    </location>
</feature>
<organism evidence="4 5">
    <name type="scientific">Salix purpurea</name>
    <name type="common">Purple osier willow</name>
    <dbReference type="NCBI Taxonomy" id="77065"/>
    <lineage>
        <taxon>Eukaryota</taxon>
        <taxon>Viridiplantae</taxon>
        <taxon>Streptophyta</taxon>
        <taxon>Embryophyta</taxon>
        <taxon>Tracheophyta</taxon>
        <taxon>Spermatophyta</taxon>
        <taxon>Magnoliopsida</taxon>
        <taxon>eudicotyledons</taxon>
        <taxon>Gunneridae</taxon>
        <taxon>Pentapetalae</taxon>
        <taxon>rosids</taxon>
        <taxon>fabids</taxon>
        <taxon>Malpighiales</taxon>
        <taxon>Salicaceae</taxon>
        <taxon>Saliceae</taxon>
        <taxon>Salix</taxon>
    </lineage>
</organism>
<dbReference type="InterPro" id="IPR041677">
    <property type="entry name" value="DNA2/NAM7_AAA_11"/>
</dbReference>
<reference evidence="4" key="2">
    <citation type="journal article" date="2023" name="Int. J. Mol. Sci.">
        <title>De Novo Assembly and Annotation of 11 Diverse Shrub Willow (Salix) Genomes Reveals Novel Gene Organization in Sex-Linked Regions.</title>
        <authorList>
            <person name="Hyden B."/>
            <person name="Feng K."/>
            <person name="Yates T.B."/>
            <person name="Jawdy S."/>
            <person name="Cereghino C."/>
            <person name="Smart L.B."/>
            <person name="Muchero W."/>
        </authorList>
    </citation>
    <scope>NUCLEOTIDE SEQUENCE</scope>
    <source>
        <tissue evidence="4">Shoot tip</tissue>
    </source>
</reference>
<dbReference type="EMBL" id="JAPFFK010000004">
    <property type="protein sequence ID" value="KAJ6766753.1"/>
    <property type="molecule type" value="Genomic_DNA"/>
</dbReference>
<keyword evidence="1" id="KW-0175">Coiled coil</keyword>
<accession>A0A9Q1AD25</accession>
<dbReference type="GO" id="GO:0004386">
    <property type="term" value="F:helicase activity"/>
    <property type="evidence" value="ECO:0007669"/>
    <property type="project" value="UniProtKB-KW"/>
</dbReference>
<dbReference type="Pfam" id="PF13087">
    <property type="entry name" value="AAA_12"/>
    <property type="match status" value="1"/>
</dbReference>
<keyword evidence="4" id="KW-0378">Hydrolase</keyword>
<dbReference type="PANTHER" id="PTHR10887">
    <property type="entry name" value="DNA2/NAM7 HELICASE FAMILY"/>
    <property type="match status" value="1"/>
</dbReference>
<evidence type="ECO:0000259" key="2">
    <source>
        <dbReference type="Pfam" id="PF13086"/>
    </source>
</evidence>
<sequence length="953" mass="106922">MWLLCKFLNGSCSYVLSKDLYKDQVEKIPDSFTSTAHYMKAFIIPLQEETHADLLSSAESLAGAPTYRILRVRKSKDHKPPKDLFYEISMEQTSGGSVPWVGDLIALTNMKLKGVDDLRETQQTYPVAFVHAVKGVYCLTASVLSSKPIEDEEDLNKGTHFAVHLTNLTTNLRIWRSLHLEQEGRNLNVIKKVLQNNFNDGGNCTICSSSKNSDAASACSRDLLQSFNLNSSQEAAVLSCIDTARCCHQYTVKVVQGPPGTGKTKTLGCLLHSLLRMRCRTLTCAPTNIAVLEAAARVVRTVADVVGYETYGMGDIILIGNRERMKVDGDQDDLLHVYLDHRVEELEKCFDPSTGWKHTLHSLISLLEESKAQRPSDLESCIVTLYTHLPTALISLEVMKIMTRALDLMRSLENLMLSLSAAEEGLEQILEEKEDEERKLHYRIKLRNEKRECLDTLLLLSQKFQLPKSTDKNTIEKICLSNACLYFCTVSTSAKLHAIRMAPLHCLVIDEAAQLKECESTIPLQLSGLHHAILIGDEQQLPATVNSQILGEAEFGRSLFERLVKLGCKSHLLNIQYRMHPSISLFPNTEFYGRQVLDGPNVKETGYSRRFLQGDMFASYSFINIADGKEEFAGQQSFKNSVEAAAVADIVERLNEENKGTSKKVGIERNRWGSFSNTQRANVALTRARYCLWILGNEATLLKSGSIWKKIINDAKDRQCFYNAEEDESLAQAITASMIGHSRLDGLLQTDSPLFQNARWTVCFSDDFRRSMARVKSVRICNEVLSVLGKLSNGWRQRQFRRRRRVVVHNGISSLLLEQYNICGLLNMIWTVDILLENSSYVQVLMVWDILPSSDIPNLATSLDAVFRNYTEEKMNRCLYRCMEGNLVVPMRWTADSWSACQGSSSEASAVQLLKSPCPEDDLSATAKAARYGTVLVGAAVDFISALNGFCRK</sequence>
<evidence type="ECO:0000256" key="1">
    <source>
        <dbReference type="SAM" id="Coils"/>
    </source>
</evidence>
<proteinExistence type="predicted"/>
<dbReference type="InterPro" id="IPR045055">
    <property type="entry name" value="DNA2/NAM7-like"/>
</dbReference>
<keyword evidence="4" id="KW-0067">ATP-binding</keyword>
<dbReference type="CDD" id="cd18808">
    <property type="entry name" value="SF1_C_Upf1"/>
    <property type="match status" value="1"/>
</dbReference>
<evidence type="ECO:0000313" key="4">
    <source>
        <dbReference type="EMBL" id="KAJ6766753.1"/>
    </source>
</evidence>
<dbReference type="Pfam" id="PF13086">
    <property type="entry name" value="AAA_11"/>
    <property type="match status" value="1"/>
</dbReference>
<dbReference type="InterPro" id="IPR041679">
    <property type="entry name" value="DNA2/NAM7-like_C"/>
</dbReference>
<feature type="domain" description="DNA2/NAM7 helicase-like C-terminal" evidence="3">
    <location>
        <begin position="556"/>
        <end position="667"/>
    </location>
</feature>